<dbReference type="WBParaSite" id="maker-uti_cns_0002841-snap-gene-0.5-mRNA-1">
    <property type="protein sequence ID" value="maker-uti_cns_0002841-snap-gene-0.5-mRNA-1"/>
    <property type="gene ID" value="maker-uti_cns_0002841-snap-gene-0.5"/>
</dbReference>
<dbReference type="Proteomes" id="UP000095280">
    <property type="component" value="Unplaced"/>
</dbReference>
<sequence>MFLLKYGILVFHYIRVSYNYAMQFDSSLCNAIQLSCSPHDSQALIRQRNLITLAEVAASLSGSRGLTRDVALLGSPLRFPFVREYFWPDPSLTAVPQISSLDVLNYLEVFSSSRCRRVEATDSDEFLEYLCTQRCVASPQHLCVRISNFGALLGALFGTKKTAQNSPVVSRHLEAVRQTTINRIRSAFETLLSSSLRRCGSTWKLRRPLSRMQPLQCLREVAANYACLVDTLREATDGLTGLAMQASVAAFLRAVESEGPLAAQLLHLALCATADSDSKKLRREAEALRRRIFGLDDGRSAAAAGQNSQKHPATAARCSNSVVIIDDDSSSDDSSDNGDIADSRKASISVGAEQSHQKRLQATAEAARFLLNRLDSAKIQSSSDQRPLPTNLLTATLEELQSELLEQFCPDSAEAAAALLLNSLTADARLA</sequence>
<feature type="region of interest" description="Disordered" evidence="1">
    <location>
        <begin position="327"/>
        <end position="356"/>
    </location>
</feature>
<proteinExistence type="predicted"/>
<evidence type="ECO:0000256" key="1">
    <source>
        <dbReference type="SAM" id="MobiDB-lite"/>
    </source>
</evidence>
<organism evidence="2 3">
    <name type="scientific">Macrostomum lignano</name>
    <dbReference type="NCBI Taxonomy" id="282301"/>
    <lineage>
        <taxon>Eukaryota</taxon>
        <taxon>Metazoa</taxon>
        <taxon>Spiralia</taxon>
        <taxon>Lophotrochozoa</taxon>
        <taxon>Platyhelminthes</taxon>
        <taxon>Rhabditophora</taxon>
        <taxon>Macrostomorpha</taxon>
        <taxon>Macrostomida</taxon>
        <taxon>Macrostomidae</taxon>
        <taxon>Macrostomum</taxon>
    </lineage>
</organism>
<protein>
    <submittedName>
        <fullName evidence="3">Uncharacterized protein</fullName>
    </submittedName>
</protein>
<dbReference type="AlphaFoldDB" id="A0A1I8GRJ7"/>
<reference evidence="3" key="1">
    <citation type="submission" date="2016-11" db="UniProtKB">
        <authorList>
            <consortium name="WormBaseParasite"/>
        </authorList>
    </citation>
    <scope>IDENTIFICATION</scope>
</reference>
<accession>A0A1I8GRJ7</accession>
<name>A0A1I8GRJ7_9PLAT</name>
<feature type="compositionally biased region" description="Acidic residues" evidence="1">
    <location>
        <begin position="327"/>
        <end position="336"/>
    </location>
</feature>
<evidence type="ECO:0000313" key="2">
    <source>
        <dbReference type="Proteomes" id="UP000095280"/>
    </source>
</evidence>
<evidence type="ECO:0000313" key="3">
    <source>
        <dbReference type="WBParaSite" id="maker-uti_cns_0002841-snap-gene-0.5-mRNA-1"/>
    </source>
</evidence>
<keyword evidence="2" id="KW-1185">Reference proteome</keyword>